<proteinExistence type="predicted"/>
<protein>
    <submittedName>
        <fullName evidence="1">Uncharacterized protein</fullName>
    </submittedName>
</protein>
<sequence>MSLGDRDSPECGQSTRPPVRFDLHTQNLANGLIELVGRAFDGLVGRIVQIVHICIQNFLQRQIR</sequence>
<dbReference type="EMBL" id="FCOM02000130">
    <property type="protein sequence ID" value="SAL88414.1"/>
    <property type="molecule type" value="Genomic_DNA"/>
</dbReference>
<dbReference type="AlphaFoldDB" id="A0A158L4Q0"/>
<organism evidence="1 2">
    <name type="scientific">Caballeronia arvi</name>
    <dbReference type="NCBI Taxonomy" id="1777135"/>
    <lineage>
        <taxon>Bacteria</taxon>
        <taxon>Pseudomonadati</taxon>
        <taxon>Pseudomonadota</taxon>
        <taxon>Betaproteobacteria</taxon>
        <taxon>Burkholderiales</taxon>
        <taxon>Burkholderiaceae</taxon>
        <taxon>Caballeronia</taxon>
    </lineage>
</organism>
<reference evidence="1" key="1">
    <citation type="submission" date="2016-01" db="EMBL/GenBank/DDBJ databases">
        <authorList>
            <person name="Peeters C."/>
        </authorList>
    </citation>
    <scope>NUCLEOTIDE SEQUENCE [LARGE SCALE GENOMIC DNA]</scope>
    <source>
        <strain evidence="1">LMG 29317</strain>
    </source>
</reference>
<dbReference type="Proteomes" id="UP000055019">
    <property type="component" value="Unassembled WGS sequence"/>
</dbReference>
<keyword evidence="2" id="KW-1185">Reference proteome</keyword>
<evidence type="ECO:0000313" key="1">
    <source>
        <dbReference type="EMBL" id="SAL88414.1"/>
    </source>
</evidence>
<evidence type="ECO:0000313" key="2">
    <source>
        <dbReference type="Proteomes" id="UP000055019"/>
    </source>
</evidence>
<name>A0A158L4Q0_9BURK</name>
<comment type="caution">
    <text evidence="1">The sequence shown here is derived from an EMBL/GenBank/DDBJ whole genome shotgun (WGS) entry which is preliminary data.</text>
</comment>
<accession>A0A158L4Q0</accession>
<gene>
    <name evidence="1" type="ORF">AWB74_08552</name>
</gene>